<dbReference type="SMART" id="SM00448">
    <property type="entry name" value="REC"/>
    <property type="match status" value="1"/>
</dbReference>
<reference evidence="11" key="3">
    <citation type="submission" date="2018-08" db="EMBL/GenBank/DDBJ databases">
        <title>Streptococcus chenjunshii sp. nov., isolated from stools sample of the Tibetan antelope in the Qinghai-Tibet plateau, China.</title>
        <authorList>
            <person name="Tian Z."/>
        </authorList>
    </citation>
    <scope>NUCLEOTIDE SEQUENCE [LARGE SCALE GENOMIC DNA]</scope>
    <source>
        <strain evidence="11">Z15</strain>
    </source>
</reference>
<dbReference type="PROSITE" id="PS50930">
    <property type="entry name" value="HTH_LYTTR"/>
    <property type="match status" value="1"/>
</dbReference>
<protein>
    <submittedName>
        <fullName evidence="10">DNA-binding response regulator</fullName>
    </submittedName>
</protein>
<evidence type="ECO:0000256" key="5">
    <source>
        <dbReference type="PROSITE-ProRule" id="PRU00169"/>
    </source>
</evidence>
<evidence type="ECO:0000313" key="10">
    <source>
        <dbReference type="EMBL" id="RFU53370.1"/>
    </source>
</evidence>
<keyword evidence="5" id="KW-0597">Phosphoprotein</keyword>
<evidence type="ECO:0000256" key="3">
    <source>
        <dbReference type="ARBA" id="ARBA00023159"/>
    </source>
</evidence>
<proteinExistence type="predicted"/>
<dbReference type="CDD" id="cd17533">
    <property type="entry name" value="REC_LytTR_AgrA-like"/>
    <property type="match status" value="1"/>
</dbReference>
<dbReference type="Proteomes" id="UP000264056">
    <property type="component" value="Unassembled WGS sequence"/>
</dbReference>
<feature type="domain" description="Response regulatory" evidence="6">
    <location>
        <begin position="3"/>
        <end position="127"/>
    </location>
</feature>
<comment type="function">
    <text evidence="4">Required for high-level post-exponential phase expression of a series of secreted proteins.</text>
</comment>
<dbReference type="AlphaFoldDB" id="A0A372KM50"/>
<dbReference type="InterPro" id="IPR001789">
    <property type="entry name" value="Sig_transdc_resp-reg_receiver"/>
</dbReference>
<dbReference type="PANTHER" id="PTHR37299">
    <property type="entry name" value="TRANSCRIPTIONAL REGULATOR-RELATED"/>
    <property type="match status" value="1"/>
</dbReference>
<accession>A0A346NDP9</accession>
<dbReference type="GO" id="GO:0003677">
    <property type="term" value="F:DNA binding"/>
    <property type="evidence" value="ECO:0007669"/>
    <property type="project" value="UniProtKB-KW"/>
</dbReference>
<dbReference type="SUPFAM" id="SSF52172">
    <property type="entry name" value="CheY-like"/>
    <property type="match status" value="1"/>
</dbReference>
<keyword evidence="1" id="KW-0963">Cytoplasm</keyword>
<dbReference type="PROSITE" id="PS50110">
    <property type="entry name" value="RESPONSE_REGULATORY"/>
    <property type="match status" value="1"/>
</dbReference>
<evidence type="ECO:0000313" key="13">
    <source>
        <dbReference type="Proteomes" id="UP000264056"/>
    </source>
</evidence>
<dbReference type="Proteomes" id="UP000246115">
    <property type="component" value="Chromosome"/>
</dbReference>
<reference evidence="10 12" key="2">
    <citation type="submission" date="2018-08" db="EMBL/GenBank/DDBJ databases">
        <title>Draft genome of Streptococcus sp. nov. Z1.</title>
        <authorList>
            <person name="Tian Z."/>
        </authorList>
    </citation>
    <scope>NUCLEOTIDE SEQUENCE [LARGE SCALE GENOMIC DNA]</scope>
    <source>
        <strain evidence="10">Z1</strain>
        <strain evidence="12">Z1(2018)</strain>
    </source>
</reference>
<evidence type="ECO:0000313" key="11">
    <source>
        <dbReference type="Proteomes" id="UP000246115"/>
    </source>
</evidence>
<dbReference type="Pfam" id="PF00072">
    <property type="entry name" value="Response_reg"/>
    <property type="match status" value="1"/>
</dbReference>
<dbReference type="Gene3D" id="2.40.50.1020">
    <property type="entry name" value="LytTr DNA-binding domain"/>
    <property type="match status" value="1"/>
</dbReference>
<evidence type="ECO:0000256" key="2">
    <source>
        <dbReference type="ARBA" id="ARBA00023012"/>
    </source>
</evidence>
<evidence type="ECO:0000256" key="4">
    <source>
        <dbReference type="ARBA" id="ARBA00037164"/>
    </source>
</evidence>
<name>A0A372KM50_9STRE</name>
<dbReference type="Proteomes" id="UP000262901">
    <property type="component" value="Unassembled WGS sequence"/>
</dbReference>
<reference evidence="9 13" key="1">
    <citation type="submission" date="2018-08" db="EMBL/GenBank/DDBJ databases">
        <title>Draft genome of Streptococcus sp .nov. Z2.</title>
        <authorList>
            <person name="Tian Z."/>
        </authorList>
    </citation>
    <scope>NUCLEOTIDE SEQUENCE [LARGE SCALE GENOMIC DNA]</scope>
    <source>
        <strain evidence="9 13">Z2</strain>
    </source>
</reference>
<dbReference type="InterPro" id="IPR011006">
    <property type="entry name" value="CheY-like_superfamily"/>
</dbReference>
<dbReference type="InterPro" id="IPR007492">
    <property type="entry name" value="LytTR_DNA-bd_dom"/>
</dbReference>
<keyword evidence="2" id="KW-0902">Two-component regulatory system</keyword>
<evidence type="ECO:0000313" key="8">
    <source>
        <dbReference type="EMBL" id="AXQ79144.1"/>
    </source>
</evidence>
<feature type="modified residue" description="4-aspartylphosphate" evidence="5">
    <location>
        <position position="60"/>
    </location>
</feature>
<dbReference type="SMART" id="SM00850">
    <property type="entry name" value="LytTR"/>
    <property type="match status" value="1"/>
</dbReference>
<gene>
    <name evidence="8" type="ORF">DDV21_008640</name>
    <name evidence="9" type="ORF">DDV22_05785</name>
    <name evidence="10" type="ORF">DDV23_04925</name>
</gene>
<dbReference type="RefSeq" id="WP_116877995.1">
    <property type="nucleotide sequence ID" value="NZ_CP031733.1"/>
</dbReference>
<evidence type="ECO:0000259" key="7">
    <source>
        <dbReference type="PROSITE" id="PS50930"/>
    </source>
</evidence>
<accession>A0A372KM50</accession>
<dbReference type="Pfam" id="PF04397">
    <property type="entry name" value="LytTR"/>
    <property type="match status" value="1"/>
</dbReference>
<dbReference type="EMBL" id="CP031733">
    <property type="protein sequence ID" value="AXQ79144.1"/>
    <property type="molecule type" value="Genomic_DNA"/>
</dbReference>
<dbReference type="GO" id="GO:0000156">
    <property type="term" value="F:phosphorelay response regulator activity"/>
    <property type="evidence" value="ECO:0007669"/>
    <property type="project" value="InterPro"/>
</dbReference>
<dbReference type="EMBL" id="QVQY01000012">
    <property type="protein sequence ID" value="RFU50978.1"/>
    <property type="molecule type" value="Genomic_DNA"/>
</dbReference>
<feature type="domain" description="HTH LytTR-type" evidence="7">
    <location>
        <begin position="145"/>
        <end position="243"/>
    </location>
</feature>
<evidence type="ECO:0000256" key="1">
    <source>
        <dbReference type="ARBA" id="ARBA00022490"/>
    </source>
</evidence>
<dbReference type="KEGG" id="schj:DDV21_008640"/>
<evidence type="ECO:0000313" key="12">
    <source>
        <dbReference type="Proteomes" id="UP000262901"/>
    </source>
</evidence>
<dbReference type="PANTHER" id="PTHR37299:SF3">
    <property type="entry name" value="STAGE 0 SPORULATION PROTEIN A HOMOLOG"/>
    <property type="match status" value="1"/>
</dbReference>
<keyword evidence="10" id="KW-0238">DNA-binding</keyword>
<evidence type="ECO:0000313" key="9">
    <source>
        <dbReference type="EMBL" id="RFU50978.1"/>
    </source>
</evidence>
<sequence length="243" mass="28502">MLDIYILEDDIIQQFRMEREIEKIMSKNHWDYQRLEVFDSSKDIIAKASEKGEHQIFFLDLEIKEDEKQGIDVAKAIREKDATAIIVFVTSHSEFMPITYQSLVGAIDFIDKNVSDQTFRARVELCLKEAIKHQTGNFGENSYLFETSKARVRVPYSDILYFETSPAVHRVILHTKTDRIEFYATIAEVAKSDKRLFKCHRSFVINADNVTRFDKRTRTAYFETGNYCLVSREKVKTLLNEMR</sequence>
<dbReference type="EMBL" id="QVQZ01000008">
    <property type="protein sequence ID" value="RFU53370.1"/>
    <property type="molecule type" value="Genomic_DNA"/>
</dbReference>
<reference evidence="8" key="4">
    <citation type="journal article" date="2019" name="Int. J. Syst. Evol. Microbiol.">
        <title>Streptococcus chenjunshii sp. nov. isolated from feces of Tibetan antelopes.</title>
        <authorList>
            <person name="Tian Z."/>
            <person name="Lu S."/>
            <person name="Jin D."/>
            <person name="Yang J."/>
            <person name="Pu J."/>
            <person name="Lai X.H."/>
            <person name="Bai X.N."/>
            <person name="Wu X.M."/>
            <person name="Li J."/>
            <person name="Wang S."/>
            <person name="Xu J."/>
        </authorList>
    </citation>
    <scope>NUCLEOTIDE SEQUENCE</scope>
    <source>
        <strain evidence="8">Z15</strain>
    </source>
</reference>
<organism evidence="10 12">
    <name type="scientific">Streptococcus chenjunshii</name>
    <dbReference type="NCBI Taxonomy" id="2173853"/>
    <lineage>
        <taxon>Bacteria</taxon>
        <taxon>Bacillati</taxon>
        <taxon>Bacillota</taxon>
        <taxon>Bacilli</taxon>
        <taxon>Lactobacillales</taxon>
        <taxon>Streptococcaceae</taxon>
        <taxon>Streptococcus</taxon>
    </lineage>
</organism>
<dbReference type="OrthoDB" id="9809318at2"/>
<dbReference type="InterPro" id="IPR046947">
    <property type="entry name" value="LytR-like"/>
</dbReference>
<dbReference type="Gene3D" id="3.40.50.2300">
    <property type="match status" value="1"/>
</dbReference>
<evidence type="ECO:0000259" key="6">
    <source>
        <dbReference type="PROSITE" id="PS50110"/>
    </source>
</evidence>
<keyword evidence="3" id="KW-0010">Activator</keyword>
<keyword evidence="13" id="KW-1185">Reference proteome</keyword>